<dbReference type="PANTHER" id="PTHR24305">
    <property type="entry name" value="CYTOCHROME P450"/>
    <property type="match status" value="1"/>
</dbReference>
<comment type="caution">
    <text evidence="5">The sequence shown here is derived from an EMBL/GenBank/DDBJ whole genome shotgun (WGS) entry which is preliminary data.</text>
</comment>
<dbReference type="GO" id="GO:0004497">
    <property type="term" value="F:monooxygenase activity"/>
    <property type="evidence" value="ECO:0007669"/>
    <property type="project" value="UniProtKB-KW"/>
</dbReference>
<gene>
    <name evidence="5" type="ORF">HGA05_13500</name>
</gene>
<dbReference type="AlphaFoldDB" id="A0A846WML9"/>
<comment type="cofactor">
    <cofactor evidence="1 3">
        <name>heme</name>
        <dbReference type="ChEBI" id="CHEBI:30413"/>
    </cofactor>
</comment>
<evidence type="ECO:0000256" key="2">
    <source>
        <dbReference type="ARBA" id="ARBA00010617"/>
    </source>
</evidence>
<proteinExistence type="inferred from homology"/>
<sequence length="487" mass="52947">MTASTEYHPALTERWFDAAPDAASGLVSTCAEAGPLSASDADALPAPPTPRRATVRNALRFARREGDVVFADAARCGDVLTYDLPGAPGRLVVISDPAHVRSVLTADPAIAPSATRLSPLRPIVGPDSVLTTLAEQHRRQRTALLPSFHRTSVARCTDVIEQASAAHLDRWPTNRRVRVDRIAQAITLDVIMAVIFGIHAADGVLTDDVPDVATTAERHLRDATRRFLRWSSSAVGTVAQLLNASHPEPVGLLAWGVRHLDAAIAGVIAERRADGHASDDDVMSALLAARATDGLPLSDSEIRDELVSLLLAGHETTATTIAWAFERLTRHPEVYAQARSAAAEGDDEFVGAVITETMRCRPVVPSVARELQRPWRFGTHRCESGDIAVVSTLLLHHRDDLYPHPFDFRPDRFIGTRTDPMTLLPFGGGNRRCLGAHLAMTELQIVVGDILRRVELETHDRPAERPRYRNVTMIPARGGTVRALSVD</sequence>
<evidence type="ECO:0000313" key="5">
    <source>
        <dbReference type="EMBL" id="NKY02589.1"/>
    </source>
</evidence>
<dbReference type="GO" id="GO:0005506">
    <property type="term" value="F:iron ion binding"/>
    <property type="evidence" value="ECO:0007669"/>
    <property type="project" value="InterPro"/>
</dbReference>
<dbReference type="SUPFAM" id="SSF48264">
    <property type="entry name" value="Cytochrome P450"/>
    <property type="match status" value="1"/>
</dbReference>
<dbReference type="PRINTS" id="PR00463">
    <property type="entry name" value="EP450I"/>
</dbReference>
<organism evidence="5 6">
    <name type="scientific">Gordonia polyisoprenivorans</name>
    <dbReference type="NCBI Taxonomy" id="84595"/>
    <lineage>
        <taxon>Bacteria</taxon>
        <taxon>Bacillati</taxon>
        <taxon>Actinomycetota</taxon>
        <taxon>Actinomycetes</taxon>
        <taxon>Mycobacteriales</taxon>
        <taxon>Gordoniaceae</taxon>
        <taxon>Gordonia</taxon>
    </lineage>
</organism>
<evidence type="ECO:0000313" key="6">
    <source>
        <dbReference type="Proteomes" id="UP000563898"/>
    </source>
</evidence>
<keyword evidence="4" id="KW-0560">Oxidoreductase</keyword>
<keyword evidence="4" id="KW-0503">Monooxygenase</keyword>
<dbReference type="GO" id="GO:0020037">
    <property type="term" value="F:heme binding"/>
    <property type="evidence" value="ECO:0007669"/>
    <property type="project" value="InterPro"/>
</dbReference>
<evidence type="ECO:0000256" key="1">
    <source>
        <dbReference type="ARBA" id="ARBA00001971"/>
    </source>
</evidence>
<dbReference type="RefSeq" id="WP_006371258.1">
    <property type="nucleotide sequence ID" value="NZ_CP085887.1"/>
</dbReference>
<protein>
    <submittedName>
        <fullName evidence="5">Cytochrome P450</fullName>
    </submittedName>
</protein>
<dbReference type="InterPro" id="IPR001128">
    <property type="entry name" value="Cyt_P450"/>
</dbReference>
<dbReference type="GO" id="GO:0016705">
    <property type="term" value="F:oxidoreductase activity, acting on paired donors, with incorporation or reduction of molecular oxygen"/>
    <property type="evidence" value="ECO:0007669"/>
    <property type="project" value="InterPro"/>
</dbReference>
<dbReference type="InterPro" id="IPR050121">
    <property type="entry name" value="Cytochrome_P450_monoxygenase"/>
</dbReference>
<keyword evidence="3 4" id="KW-0349">Heme</keyword>
<keyword evidence="3 4" id="KW-0408">Iron</keyword>
<comment type="similarity">
    <text evidence="2 4">Belongs to the cytochrome P450 family.</text>
</comment>
<dbReference type="Gene3D" id="1.10.630.10">
    <property type="entry name" value="Cytochrome P450"/>
    <property type="match status" value="1"/>
</dbReference>
<dbReference type="CDD" id="cd11053">
    <property type="entry name" value="CYP110-like"/>
    <property type="match status" value="1"/>
</dbReference>
<dbReference type="Proteomes" id="UP000563898">
    <property type="component" value="Unassembled WGS sequence"/>
</dbReference>
<evidence type="ECO:0000256" key="3">
    <source>
        <dbReference type="PIRSR" id="PIRSR602401-1"/>
    </source>
</evidence>
<feature type="binding site" description="axial binding residue" evidence="3">
    <location>
        <position position="433"/>
    </location>
    <ligand>
        <name>heme</name>
        <dbReference type="ChEBI" id="CHEBI:30413"/>
    </ligand>
    <ligandPart>
        <name>Fe</name>
        <dbReference type="ChEBI" id="CHEBI:18248"/>
    </ligandPart>
</feature>
<dbReference type="Pfam" id="PF00067">
    <property type="entry name" value="p450"/>
    <property type="match status" value="1"/>
</dbReference>
<name>A0A846WML9_9ACTN</name>
<evidence type="ECO:0000256" key="4">
    <source>
        <dbReference type="RuleBase" id="RU000461"/>
    </source>
</evidence>
<dbReference type="PROSITE" id="PS00086">
    <property type="entry name" value="CYTOCHROME_P450"/>
    <property type="match status" value="1"/>
</dbReference>
<dbReference type="InterPro" id="IPR002401">
    <property type="entry name" value="Cyt_P450_E_grp-I"/>
</dbReference>
<dbReference type="PANTHER" id="PTHR24305:SF166">
    <property type="entry name" value="CYTOCHROME P450 12A4, MITOCHONDRIAL-RELATED"/>
    <property type="match status" value="1"/>
</dbReference>
<keyword evidence="3 4" id="KW-0479">Metal-binding</keyword>
<reference evidence="5 6" key="1">
    <citation type="submission" date="2020-04" db="EMBL/GenBank/DDBJ databases">
        <title>MicrobeNet Type strains.</title>
        <authorList>
            <person name="Nicholson A.C."/>
        </authorList>
    </citation>
    <scope>NUCLEOTIDE SEQUENCE [LARGE SCALE GENOMIC DNA]</scope>
    <source>
        <strain evidence="5 6">ATCC BAA-14</strain>
    </source>
</reference>
<dbReference type="InterPro" id="IPR036396">
    <property type="entry name" value="Cyt_P450_sf"/>
</dbReference>
<dbReference type="InterPro" id="IPR017972">
    <property type="entry name" value="Cyt_P450_CS"/>
</dbReference>
<dbReference type="EMBL" id="JAAXPC010000007">
    <property type="protein sequence ID" value="NKY02589.1"/>
    <property type="molecule type" value="Genomic_DNA"/>
</dbReference>
<dbReference type="PRINTS" id="PR00385">
    <property type="entry name" value="P450"/>
</dbReference>
<accession>A0A846WML9</accession>